<dbReference type="STRING" id="71999.KPaMU14_10765"/>
<evidence type="ECO:0000256" key="6">
    <source>
        <dbReference type="ARBA" id="ARBA00023136"/>
    </source>
</evidence>
<gene>
    <name evidence="8" type="ORF">C884_01851</name>
</gene>
<evidence type="ECO:0000313" key="8">
    <source>
        <dbReference type="EMBL" id="EME37343.1"/>
    </source>
</evidence>
<dbReference type="RefSeq" id="WP_006213851.1">
    <property type="nucleotide sequence ID" value="NZ_ANHZ02000004.1"/>
</dbReference>
<dbReference type="Pfam" id="PF01899">
    <property type="entry name" value="MNHE"/>
    <property type="match status" value="1"/>
</dbReference>
<reference evidence="8 9" key="1">
    <citation type="journal article" date="2014" name="Genome Announc.">
        <title>Draft Genome Sequence of Kocuria palustris PEL.</title>
        <authorList>
            <person name="Sharma G."/>
            <person name="Khatri I."/>
            <person name="Subramanian S."/>
        </authorList>
    </citation>
    <scope>NUCLEOTIDE SEQUENCE [LARGE SCALE GENOMIC DNA]</scope>
    <source>
        <strain evidence="8 9">PEL</strain>
    </source>
</reference>
<keyword evidence="5 7" id="KW-1133">Transmembrane helix</keyword>
<keyword evidence="6 7" id="KW-0472">Membrane</keyword>
<keyword evidence="9" id="KW-1185">Reference proteome</keyword>
<feature type="transmembrane region" description="Helical" evidence="7">
    <location>
        <begin position="21"/>
        <end position="39"/>
    </location>
</feature>
<dbReference type="NCBIfam" id="NF006521">
    <property type="entry name" value="PRK08965.1-5"/>
    <property type="match status" value="1"/>
</dbReference>
<evidence type="ECO:0000313" key="9">
    <source>
        <dbReference type="Proteomes" id="UP000009877"/>
    </source>
</evidence>
<evidence type="ECO:0000256" key="7">
    <source>
        <dbReference type="SAM" id="Phobius"/>
    </source>
</evidence>
<comment type="caution">
    <text evidence="8">The sequence shown here is derived from an EMBL/GenBank/DDBJ whole genome shotgun (WGS) entry which is preliminary data.</text>
</comment>
<sequence>MSSTATSRGSASARPRRREHRWAVEIPLILWLMLVWAVLWGELTAKNLLVGLVLSLLVTRALALPPVQLSSRFNVLHAVTLFVTFLWQVIRASFEVMWTVIAHGPRASSSVTAVQMRSQSDLIMTATGSTTGLIPGSVLLEVDRPNAILYFHVLDVHDDEDIEHFRESVRNTEAAWIRMMGSPEDYAALRREDAQKGRGLSPRAVLRSWAGYAHRSKAERRDEEQSR</sequence>
<keyword evidence="3" id="KW-1003">Cell membrane</keyword>
<evidence type="ECO:0008006" key="10">
    <source>
        <dbReference type="Google" id="ProtNLM"/>
    </source>
</evidence>
<dbReference type="InterPro" id="IPR002758">
    <property type="entry name" value="Cation_antiport_E"/>
</dbReference>
<proteinExistence type="inferred from homology"/>
<dbReference type="GO" id="GO:0005886">
    <property type="term" value="C:plasma membrane"/>
    <property type="evidence" value="ECO:0007669"/>
    <property type="project" value="UniProtKB-SubCell"/>
</dbReference>
<name>M2XX04_9MICC</name>
<evidence type="ECO:0000256" key="1">
    <source>
        <dbReference type="ARBA" id="ARBA00004651"/>
    </source>
</evidence>
<keyword evidence="4 7" id="KW-0812">Transmembrane</keyword>
<evidence type="ECO:0000256" key="4">
    <source>
        <dbReference type="ARBA" id="ARBA00022692"/>
    </source>
</evidence>
<dbReference type="PANTHER" id="PTHR34584">
    <property type="entry name" value="NA(+)/H(+) ANTIPORTER SUBUNIT E1"/>
    <property type="match status" value="1"/>
</dbReference>
<evidence type="ECO:0000256" key="2">
    <source>
        <dbReference type="ARBA" id="ARBA00006228"/>
    </source>
</evidence>
<dbReference type="GO" id="GO:0008324">
    <property type="term" value="F:monoatomic cation transmembrane transporter activity"/>
    <property type="evidence" value="ECO:0007669"/>
    <property type="project" value="InterPro"/>
</dbReference>
<accession>M2XX04</accession>
<comment type="similarity">
    <text evidence="2">Belongs to the CPA3 antiporters (TC 2.A.63) subunit E family.</text>
</comment>
<comment type="subcellular location">
    <subcellularLocation>
        <location evidence="1">Cell membrane</location>
        <topology evidence="1">Multi-pass membrane protein</topology>
    </subcellularLocation>
</comment>
<protein>
    <recommendedName>
        <fullName evidence="10">Na(+) H(+) antiporter subunit E</fullName>
    </recommendedName>
</protein>
<evidence type="ECO:0000256" key="5">
    <source>
        <dbReference type="ARBA" id="ARBA00022989"/>
    </source>
</evidence>
<dbReference type="AlphaFoldDB" id="M2XX04"/>
<evidence type="ECO:0000256" key="3">
    <source>
        <dbReference type="ARBA" id="ARBA00022475"/>
    </source>
</evidence>
<dbReference type="PANTHER" id="PTHR34584:SF1">
    <property type="entry name" value="NA(+)_H(+) ANTIPORTER SUBUNIT E1"/>
    <property type="match status" value="1"/>
</dbReference>
<dbReference type="Proteomes" id="UP000009877">
    <property type="component" value="Unassembled WGS sequence"/>
</dbReference>
<organism evidence="8 9">
    <name type="scientific">Kocuria palustris PEL</name>
    <dbReference type="NCBI Taxonomy" id="1236550"/>
    <lineage>
        <taxon>Bacteria</taxon>
        <taxon>Bacillati</taxon>
        <taxon>Actinomycetota</taxon>
        <taxon>Actinomycetes</taxon>
        <taxon>Micrococcales</taxon>
        <taxon>Micrococcaceae</taxon>
        <taxon>Kocuria</taxon>
    </lineage>
</organism>
<dbReference type="EMBL" id="ANHZ02000004">
    <property type="protein sequence ID" value="EME37343.1"/>
    <property type="molecule type" value="Genomic_DNA"/>
</dbReference>